<sequence>MPSTLTVDIPMSACGITWEEEFSLRFTRLEGFEGFMDDLQSRLKCKRLTSQFVVTNTDVLTNYGVTLEDDELSLEHNVQIAMYLHQVNNKSAVISNAGIIVRTPVSLAIEIDALYKTDFDVIPLMCSANGITILGSYESLVTFSPDKTAIEMPGVSCAKQPFSNFQRVSPGHYRSDFTMFRTTRNGISDNFVNFECLLNVCRVGECPTLTCIPDL</sequence>
<dbReference type="EMBL" id="JAIWYP010000004">
    <property type="protein sequence ID" value="KAH3838704.1"/>
    <property type="molecule type" value="Genomic_DNA"/>
</dbReference>
<protein>
    <recommendedName>
        <fullName evidence="3">ZP domain-containing protein</fullName>
    </recommendedName>
</protein>
<evidence type="ECO:0000313" key="1">
    <source>
        <dbReference type="EMBL" id="KAH3838704.1"/>
    </source>
</evidence>
<organism evidence="1 2">
    <name type="scientific">Dreissena polymorpha</name>
    <name type="common">Zebra mussel</name>
    <name type="synonym">Mytilus polymorpha</name>
    <dbReference type="NCBI Taxonomy" id="45954"/>
    <lineage>
        <taxon>Eukaryota</taxon>
        <taxon>Metazoa</taxon>
        <taxon>Spiralia</taxon>
        <taxon>Lophotrochozoa</taxon>
        <taxon>Mollusca</taxon>
        <taxon>Bivalvia</taxon>
        <taxon>Autobranchia</taxon>
        <taxon>Heteroconchia</taxon>
        <taxon>Euheterodonta</taxon>
        <taxon>Imparidentia</taxon>
        <taxon>Neoheterodontei</taxon>
        <taxon>Myida</taxon>
        <taxon>Dreissenoidea</taxon>
        <taxon>Dreissenidae</taxon>
        <taxon>Dreissena</taxon>
    </lineage>
</organism>
<evidence type="ECO:0000313" key="2">
    <source>
        <dbReference type="Proteomes" id="UP000828390"/>
    </source>
</evidence>
<accession>A0A9D4KFT8</accession>
<gene>
    <name evidence="1" type="ORF">DPMN_112117</name>
</gene>
<keyword evidence="2" id="KW-1185">Reference proteome</keyword>
<evidence type="ECO:0008006" key="3">
    <source>
        <dbReference type="Google" id="ProtNLM"/>
    </source>
</evidence>
<dbReference type="AlphaFoldDB" id="A0A9D4KFT8"/>
<comment type="caution">
    <text evidence="1">The sequence shown here is derived from an EMBL/GenBank/DDBJ whole genome shotgun (WGS) entry which is preliminary data.</text>
</comment>
<reference evidence="1" key="1">
    <citation type="journal article" date="2019" name="bioRxiv">
        <title>The Genome of the Zebra Mussel, Dreissena polymorpha: A Resource for Invasive Species Research.</title>
        <authorList>
            <person name="McCartney M.A."/>
            <person name="Auch B."/>
            <person name="Kono T."/>
            <person name="Mallez S."/>
            <person name="Zhang Y."/>
            <person name="Obille A."/>
            <person name="Becker A."/>
            <person name="Abrahante J.E."/>
            <person name="Garbe J."/>
            <person name="Badalamenti J.P."/>
            <person name="Herman A."/>
            <person name="Mangelson H."/>
            <person name="Liachko I."/>
            <person name="Sullivan S."/>
            <person name="Sone E.D."/>
            <person name="Koren S."/>
            <person name="Silverstein K.A.T."/>
            <person name="Beckman K.B."/>
            <person name="Gohl D.M."/>
        </authorList>
    </citation>
    <scope>NUCLEOTIDE SEQUENCE</scope>
    <source>
        <strain evidence="1">Duluth1</strain>
        <tissue evidence="1">Whole animal</tissue>
    </source>
</reference>
<reference evidence="1" key="2">
    <citation type="submission" date="2020-11" db="EMBL/GenBank/DDBJ databases">
        <authorList>
            <person name="McCartney M.A."/>
            <person name="Auch B."/>
            <person name="Kono T."/>
            <person name="Mallez S."/>
            <person name="Becker A."/>
            <person name="Gohl D.M."/>
            <person name="Silverstein K.A.T."/>
            <person name="Koren S."/>
            <person name="Bechman K.B."/>
            <person name="Herman A."/>
            <person name="Abrahante J.E."/>
            <person name="Garbe J."/>
        </authorList>
    </citation>
    <scope>NUCLEOTIDE SEQUENCE</scope>
    <source>
        <strain evidence="1">Duluth1</strain>
        <tissue evidence="1">Whole animal</tissue>
    </source>
</reference>
<dbReference type="Proteomes" id="UP000828390">
    <property type="component" value="Unassembled WGS sequence"/>
</dbReference>
<name>A0A9D4KFT8_DREPO</name>
<proteinExistence type="predicted"/>